<comment type="catalytic activity">
    <reaction evidence="1 12 13">
        <text>[protein]-peptidylproline (omega=180) = [protein]-peptidylproline (omega=0)</text>
        <dbReference type="Rhea" id="RHEA:16237"/>
        <dbReference type="Rhea" id="RHEA-COMP:10747"/>
        <dbReference type="Rhea" id="RHEA-COMP:10748"/>
        <dbReference type="ChEBI" id="CHEBI:83833"/>
        <dbReference type="ChEBI" id="CHEBI:83834"/>
        <dbReference type="EC" id="5.2.1.8"/>
    </reaction>
</comment>
<evidence type="ECO:0000256" key="10">
    <source>
        <dbReference type="ARBA" id="ARBA00024849"/>
    </source>
</evidence>
<evidence type="ECO:0000256" key="6">
    <source>
        <dbReference type="ARBA" id="ARBA00023110"/>
    </source>
</evidence>
<feature type="domain" description="PPIase FKBP-type" evidence="15">
    <location>
        <begin position="163"/>
        <end position="245"/>
    </location>
</feature>
<keyword evidence="5 12" id="KW-0132">Cell division</keyword>
<gene>
    <name evidence="12" type="primary">tig</name>
    <name evidence="16" type="ORF">SAMN05421737_106153</name>
</gene>
<evidence type="ECO:0000256" key="4">
    <source>
        <dbReference type="ARBA" id="ARBA00016902"/>
    </source>
</evidence>
<dbReference type="EC" id="5.2.1.8" evidence="3 12"/>
<dbReference type="GO" id="GO:0044183">
    <property type="term" value="F:protein folding chaperone"/>
    <property type="evidence" value="ECO:0007669"/>
    <property type="project" value="TreeGrafter"/>
</dbReference>
<dbReference type="InterPro" id="IPR046357">
    <property type="entry name" value="PPIase_dom_sf"/>
</dbReference>
<dbReference type="EMBL" id="FMYM01000006">
    <property type="protein sequence ID" value="SDC24545.1"/>
    <property type="molecule type" value="Genomic_DNA"/>
</dbReference>
<dbReference type="InterPro" id="IPR005215">
    <property type="entry name" value="Trig_fac"/>
</dbReference>
<dbReference type="SUPFAM" id="SSF109998">
    <property type="entry name" value="Triger factor/SurA peptide-binding domain-like"/>
    <property type="match status" value="1"/>
</dbReference>
<reference evidence="17" key="1">
    <citation type="submission" date="2016-09" db="EMBL/GenBank/DDBJ databases">
        <authorList>
            <person name="Varghese N."/>
            <person name="Submissions S."/>
        </authorList>
    </citation>
    <scope>NUCLEOTIDE SEQUENCE [LARGE SCALE GENOMIC DNA]</scope>
    <source>
        <strain evidence="17">25nlg</strain>
    </source>
</reference>
<keyword evidence="12" id="KW-0963">Cytoplasm</keyword>
<accession>A0A1G6K1P0</accession>
<dbReference type="SUPFAM" id="SSF54534">
    <property type="entry name" value="FKBP-like"/>
    <property type="match status" value="1"/>
</dbReference>
<keyword evidence="8 12" id="KW-0413">Isomerase</keyword>
<keyword evidence="6 12" id="KW-0697">Rotamase</keyword>
<dbReference type="Pfam" id="PF05697">
    <property type="entry name" value="Trigger_N"/>
    <property type="match status" value="1"/>
</dbReference>
<dbReference type="PROSITE" id="PS50059">
    <property type="entry name" value="FKBP_PPIASE"/>
    <property type="match status" value="1"/>
</dbReference>
<dbReference type="PANTHER" id="PTHR30560:SF3">
    <property type="entry name" value="TRIGGER FACTOR-LIKE PROTEIN TIG, CHLOROPLASTIC"/>
    <property type="match status" value="1"/>
</dbReference>
<dbReference type="GO" id="GO:0003755">
    <property type="term" value="F:peptidyl-prolyl cis-trans isomerase activity"/>
    <property type="evidence" value="ECO:0007669"/>
    <property type="project" value="UniProtKB-UniRule"/>
</dbReference>
<evidence type="ECO:0000313" key="16">
    <source>
        <dbReference type="EMBL" id="SDC24545.1"/>
    </source>
</evidence>
<keyword evidence="17" id="KW-1185">Reference proteome</keyword>
<evidence type="ECO:0000256" key="9">
    <source>
        <dbReference type="ARBA" id="ARBA00023306"/>
    </source>
</evidence>
<dbReference type="OrthoDB" id="9767721at2"/>
<dbReference type="Pfam" id="PF00254">
    <property type="entry name" value="FKBP_C"/>
    <property type="match status" value="1"/>
</dbReference>
<dbReference type="FunFam" id="3.10.50.40:FF:000001">
    <property type="entry name" value="Trigger factor"/>
    <property type="match status" value="1"/>
</dbReference>
<dbReference type="PANTHER" id="PTHR30560">
    <property type="entry name" value="TRIGGER FACTOR CHAPERONE AND PEPTIDYL-PROLYL CIS/TRANS ISOMERASE"/>
    <property type="match status" value="1"/>
</dbReference>
<evidence type="ECO:0000256" key="13">
    <source>
        <dbReference type="PROSITE-ProRule" id="PRU00277"/>
    </source>
</evidence>
<dbReference type="GO" id="GO:0005737">
    <property type="term" value="C:cytoplasm"/>
    <property type="evidence" value="ECO:0007669"/>
    <property type="project" value="UniProtKB-SubCell"/>
</dbReference>
<dbReference type="Gene3D" id="1.10.3120.10">
    <property type="entry name" value="Trigger factor, C-terminal domain"/>
    <property type="match status" value="1"/>
</dbReference>
<dbReference type="AlphaFoldDB" id="A0A1G6K1P0"/>
<dbReference type="GO" id="GO:0051083">
    <property type="term" value="P:'de novo' cotranslational protein folding"/>
    <property type="evidence" value="ECO:0007669"/>
    <property type="project" value="TreeGrafter"/>
</dbReference>
<dbReference type="GO" id="GO:0043335">
    <property type="term" value="P:protein unfolding"/>
    <property type="evidence" value="ECO:0007669"/>
    <property type="project" value="TreeGrafter"/>
</dbReference>
<proteinExistence type="inferred from homology"/>
<evidence type="ECO:0000256" key="8">
    <source>
        <dbReference type="ARBA" id="ARBA00023235"/>
    </source>
</evidence>
<dbReference type="InterPro" id="IPR008881">
    <property type="entry name" value="Trigger_fac_ribosome-bd_bac"/>
</dbReference>
<dbReference type="InterPro" id="IPR008880">
    <property type="entry name" value="Trigger_fac_C"/>
</dbReference>
<dbReference type="SUPFAM" id="SSF102735">
    <property type="entry name" value="Trigger factor ribosome-binding domain"/>
    <property type="match status" value="1"/>
</dbReference>
<dbReference type="STRING" id="1464122.SAMN05421737_106153"/>
<sequence>MSVKWEKTEENTVVLTVEVDADQVKDALNKAFKKVVQKVNVPGFRKGKMPRGLFEKQFGVEALYEEAVEVMLPTAYGNAVEEAGIHPVDRPDINVEQIAKDEPFIFTATVTVRPEAKLGDYKGLEVEVPSKEVTEEDVEAALKSLQERHAELVVVEEGEIAEGDTAVIDFTGYVDGEAFEGGAAENHSLEIGSHSFIPGFEEQLIGVAPGAETDVEVTFPEDYHATDLAGKPAVFKVKVHDVKRKQLPTLDDEFAKDADDQVETLDELKSSVREKLATEKEQAAENAEREGLLSQVADNAEVTIPEAMITTEVDRMLEEFGQRLQAQGMNLELYFQFSGQTEEAMREQMKEEAVKRLRTVLALEAIVSAESITVSEEEVDAEIEKMSQTYERSVEEIKSLLAMQGGMKQIESDLQIRKAVDLVMEHSKSVPAVAK</sequence>
<evidence type="ECO:0000256" key="1">
    <source>
        <dbReference type="ARBA" id="ARBA00000971"/>
    </source>
</evidence>
<organism evidence="16 17">
    <name type="scientific">Shouchella lonarensis</name>
    <dbReference type="NCBI Taxonomy" id="1464122"/>
    <lineage>
        <taxon>Bacteria</taxon>
        <taxon>Bacillati</taxon>
        <taxon>Bacillota</taxon>
        <taxon>Bacilli</taxon>
        <taxon>Bacillales</taxon>
        <taxon>Bacillaceae</taxon>
        <taxon>Shouchella</taxon>
    </lineage>
</organism>
<evidence type="ECO:0000256" key="14">
    <source>
        <dbReference type="RuleBase" id="RU003914"/>
    </source>
</evidence>
<dbReference type="Gene3D" id="3.10.50.40">
    <property type="match status" value="1"/>
</dbReference>
<dbReference type="GO" id="GO:0051301">
    <property type="term" value="P:cell division"/>
    <property type="evidence" value="ECO:0007669"/>
    <property type="project" value="UniProtKB-KW"/>
</dbReference>
<dbReference type="GO" id="GO:0015031">
    <property type="term" value="P:protein transport"/>
    <property type="evidence" value="ECO:0007669"/>
    <property type="project" value="UniProtKB-UniRule"/>
</dbReference>
<dbReference type="RefSeq" id="WP_090775766.1">
    <property type="nucleotide sequence ID" value="NZ_FMYM01000006.1"/>
</dbReference>
<evidence type="ECO:0000256" key="7">
    <source>
        <dbReference type="ARBA" id="ARBA00023186"/>
    </source>
</evidence>
<evidence type="ECO:0000313" key="17">
    <source>
        <dbReference type="Proteomes" id="UP000242662"/>
    </source>
</evidence>
<dbReference type="HAMAP" id="MF_00303">
    <property type="entry name" value="Trigger_factor_Tig"/>
    <property type="match status" value="1"/>
</dbReference>
<dbReference type="Gene3D" id="3.30.70.1050">
    <property type="entry name" value="Trigger factor ribosome-binding domain"/>
    <property type="match status" value="1"/>
</dbReference>
<evidence type="ECO:0000256" key="12">
    <source>
        <dbReference type="HAMAP-Rule" id="MF_00303"/>
    </source>
</evidence>
<name>A0A1G6K1P0_9BACI</name>
<dbReference type="InterPro" id="IPR001179">
    <property type="entry name" value="PPIase_FKBP_dom"/>
</dbReference>
<dbReference type="InterPro" id="IPR027304">
    <property type="entry name" value="Trigger_fact/SurA_dom_sf"/>
</dbReference>
<keyword evidence="7 12" id="KW-0143">Chaperone</keyword>
<dbReference type="NCBIfam" id="TIGR00115">
    <property type="entry name" value="tig"/>
    <property type="match status" value="1"/>
</dbReference>
<comment type="domain">
    <text evidence="12">Consists of 3 domains; the N-terminus binds the ribosome, the middle domain has PPIase activity, while the C-terminus has intrinsic chaperone activity on its own.</text>
</comment>
<comment type="function">
    <text evidence="10 12">Involved in protein export. Acts as a chaperone by maintaining the newly synthesized protein in an open conformation. Functions as a peptidyl-prolyl cis-trans isomerase.</text>
</comment>
<keyword evidence="9 12" id="KW-0131">Cell cycle</keyword>
<evidence type="ECO:0000256" key="11">
    <source>
        <dbReference type="ARBA" id="ARBA00029986"/>
    </source>
</evidence>
<evidence type="ECO:0000256" key="2">
    <source>
        <dbReference type="ARBA" id="ARBA00005464"/>
    </source>
</evidence>
<protein>
    <recommendedName>
        <fullName evidence="4 12">Trigger factor</fullName>
        <shortName evidence="12">TF</shortName>
        <ecNumber evidence="3 12">5.2.1.8</ecNumber>
    </recommendedName>
    <alternativeName>
        <fullName evidence="11 12">PPIase</fullName>
    </alternativeName>
</protein>
<dbReference type="GO" id="GO:0043022">
    <property type="term" value="F:ribosome binding"/>
    <property type="evidence" value="ECO:0007669"/>
    <property type="project" value="TreeGrafter"/>
</dbReference>
<dbReference type="InterPro" id="IPR037041">
    <property type="entry name" value="Trigger_fac_C_sf"/>
</dbReference>
<comment type="subcellular location">
    <subcellularLocation>
        <location evidence="12">Cytoplasm</location>
    </subcellularLocation>
    <text evidence="12">About half TF is bound to the ribosome near the polypeptide exit tunnel while the other half is free in the cytoplasm.</text>
</comment>
<evidence type="ECO:0000256" key="3">
    <source>
        <dbReference type="ARBA" id="ARBA00013194"/>
    </source>
</evidence>
<dbReference type="PIRSF" id="PIRSF003095">
    <property type="entry name" value="Trigger_factor"/>
    <property type="match status" value="1"/>
</dbReference>
<dbReference type="Pfam" id="PF05698">
    <property type="entry name" value="Trigger_C"/>
    <property type="match status" value="1"/>
</dbReference>
<comment type="similarity">
    <text evidence="2 12 14">Belongs to the FKBP-type PPIase family. Tig subfamily.</text>
</comment>
<evidence type="ECO:0000259" key="15">
    <source>
        <dbReference type="PROSITE" id="PS50059"/>
    </source>
</evidence>
<dbReference type="Proteomes" id="UP000242662">
    <property type="component" value="Unassembled WGS sequence"/>
</dbReference>
<evidence type="ECO:0000256" key="5">
    <source>
        <dbReference type="ARBA" id="ARBA00022618"/>
    </source>
</evidence>
<dbReference type="InterPro" id="IPR036611">
    <property type="entry name" value="Trigger_fac_ribosome-bd_sf"/>
</dbReference>